<dbReference type="AlphaFoldDB" id="A0A1R3JNV9"/>
<organism evidence="1 2">
    <name type="scientific">Corchorus olitorius</name>
    <dbReference type="NCBI Taxonomy" id="93759"/>
    <lineage>
        <taxon>Eukaryota</taxon>
        <taxon>Viridiplantae</taxon>
        <taxon>Streptophyta</taxon>
        <taxon>Embryophyta</taxon>
        <taxon>Tracheophyta</taxon>
        <taxon>Spermatophyta</taxon>
        <taxon>Magnoliopsida</taxon>
        <taxon>eudicotyledons</taxon>
        <taxon>Gunneridae</taxon>
        <taxon>Pentapetalae</taxon>
        <taxon>rosids</taxon>
        <taxon>malvids</taxon>
        <taxon>Malvales</taxon>
        <taxon>Malvaceae</taxon>
        <taxon>Grewioideae</taxon>
        <taxon>Apeibeae</taxon>
        <taxon>Corchorus</taxon>
    </lineage>
</organism>
<name>A0A1R3JNV9_9ROSI</name>
<accession>A0A1R3JNV9</accession>
<sequence length="90" mass="10221">MVKESLLISSKRLGSGVESPAPLLVERPGGPETFAASFGDREEHNWQRHSVQNKERDWLHHFDLFLAGGTPYERVLLPHFDAQVEEEPLT</sequence>
<dbReference type="EMBL" id="AWUE01015638">
    <property type="protein sequence ID" value="OMO96491.1"/>
    <property type="molecule type" value="Genomic_DNA"/>
</dbReference>
<gene>
    <name evidence="1" type="ORF">COLO4_15241</name>
</gene>
<reference evidence="2" key="1">
    <citation type="submission" date="2013-09" db="EMBL/GenBank/DDBJ databases">
        <title>Corchorus olitorius genome sequencing.</title>
        <authorList>
            <person name="Alam M."/>
            <person name="Haque M.S."/>
            <person name="Islam M.S."/>
            <person name="Emdad E.M."/>
            <person name="Islam M.M."/>
            <person name="Ahmed B."/>
            <person name="Halim A."/>
            <person name="Hossen Q.M.M."/>
            <person name="Hossain M.Z."/>
            <person name="Ahmed R."/>
            <person name="Khan M.M."/>
            <person name="Islam R."/>
            <person name="Rashid M.M."/>
            <person name="Khan S.A."/>
            <person name="Rahman M.S."/>
            <person name="Alam M."/>
            <person name="Yahiya A.S."/>
            <person name="Khan M.S."/>
            <person name="Azam M.S."/>
            <person name="Haque T."/>
            <person name="Lashkar M.Z.H."/>
            <person name="Akhand A.I."/>
            <person name="Morshed G."/>
            <person name="Roy S."/>
            <person name="Uddin K.S."/>
            <person name="Rabeya T."/>
            <person name="Hossain A.S."/>
            <person name="Chowdhury A."/>
            <person name="Snigdha A.R."/>
            <person name="Mortoza M.S."/>
            <person name="Matin S.A."/>
            <person name="Hoque S.M.E."/>
            <person name="Islam M.K."/>
            <person name="Roy D.K."/>
            <person name="Haider R."/>
            <person name="Moosa M.M."/>
            <person name="Elias S.M."/>
            <person name="Hasan A.M."/>
            <person name="Jahan S."/>
            <person name="Shafiuddin M."/>
            <person name="Mahmood N."/>
            <person name="Shommy N.S."/>
        </authorList>
    </citation>
    <scope>NUCLEOTIDE SEQUENCE [LARGE SCALE GENOMIC DNA]</scope>
    <source>
        <strain evidence="2">cv. O-4</strain>
    </source>
</reference>
<keyword evidence="2" id="KW-1185">Reference proteome</keyword>
<comment type="caution">
    <text evidence="1">The sequence shown here is derived from an EMBL/GenBank/DDBJ whole genome shotgun (WGS) entry which is preliminary data.</text>
</comment>
<evidence type="ECO:0000313" key="1">
    <source>
        <dbReference type="EMBL" id="OMO96491.1"/>
    </source>
</evidence>
<protein>
    <submittedName>
        <fullName evidence="1">Transposase IS4 family protein</fullName>
    </submittedName>
</protein>
<evidence type="ECO:0000313" key="2">
    <source>
        <dbReference type="Proteomes" id="UP000187203"/>
    </source>
</evidence>
<dbReference type="Proteomes" id="UP000187203">
    <property type="component" value="Unassembled WGS sequence"/>
</dbReference>
<proteinExistence type="predicted"/>